<organism evidence="3 4">
    <name type="scientific">Rhizopus stolonifer</name>
    <name type="common">Rhizopus nigricans</name>
    <dbReference type="NCBI Taxonomy" id="4846"/>
    <lineage>
        <taxon>Eukaryota</taxon>
        <taxon>Fungi</taxon>
        <taxon>Fungi incertae sedis</taxon>
        <taxon>Mucoromycota</taxon>
        <taxon>Mucoromycotina</taxon>
        <taxon>Mucoromycetes</taxon>
        <taxon>Mucorales</taxon>
        <taxon>Mucorineae</taxon>
        <taxon>Rhizopodaceae</taxon>
        <taxon>Rhizopus</taxon>
    </lineage>
</organism>
<sequence>FGKKQKKKIGDLKIPIPMLNDPSFLDMTESQIATLLCHSTQPKQMVPRRSVSSPPSLLMMPKPIHRLPPSTRSLWGNLEHEKTQIEEKEAPHHTTNKAKETDRYRPNASLVGSTSADITKDKVVQDYSKSADENNDPTFLSSSSFCQDTMDIQSMTELIQSQMKKMALNEDLLELKRTVDRIQQERASDLEEHVTRIKEQKKREKEILDQINMTNQRLEMAIAGKLFHQPESDAENKTPTLKPSHSTQKEQRKNRYHRPRPYPSSHHRPSFYEQQDVNPYFPDNMNPLAFDDFLPPPLPYLQQQEEYLPYDPRYEFMMMRNGIPPPLEFMMEAPLDPSSSSQFRKNRNRSKSLESKWPPHEMMFDSDPSFYHQEMRPFVPSDSMPPTPRSRSRKSSLHSAKSNLSDHENDAMPRHKMGVELHDNPVPSNPSTIGESSKVHKDENATQEDNQTKQKHRFTFPRMNPSGRSR</sequence>
<feature type="non-terminal residue" evidence="3">
    <location>
        <position position="470"/>
    </location>
</feature>
<feature type="compositionally biased region" description="Polar residues" evidence="2">
    <location>
        <begin position="237"/>
        <end position="246"/>
    </location>
</feature>
<reference evidence="3 4" key="1">
    <citation type="journal article" date="2018" name="G3 (Bethesda)">
        <title>Phylogenetic and Phylogenomic Definition of Rhizopus Species.</title>
        <authorList>
            <person name="Gryganskyi A.P."/>
            <person name="Golan J."/>
            <person name="Dolatabadi S."/>
            <person name="Mondo S."/>
            <person name="Robb S."/>
            <person name="Idnurm A."/>
            <person name="Muszewska A."/>
            <person name="Steczkiewicz K."/>
            <person name="Masonjones S."/>
            <person name="Liao H.L."/>
            <person name="Gajdeczka M.T."/>
            <person name="Anike F."/>
            <person name="Vuek A."/>
            <person name="Anishchenko I.M."/>
            <person name="Voigt K."/>
            <person name="de Hoog G.S."/>
            <person name="Smith M.E."/>
            <person name="Heitman J."/>
            <person name="Vilgalys R."/>
            <person name="Stajich J.E."/>
        </authorList>
    </citation>
    <scope>NUCLEOTIDE SEQUENCE [LARGE SCALE GENOMIC DNA]</scope>
    <source>
        <strain evidence="3 4">LSU 92-RS-03</strain>
    </source>
</reference>
<feature type="region of interest" description="Disordered" evidence="2">
    <location>
        <begin position="232"/>
        <end position="278"/>
    </location>
</feature>
<feature type="compositionally biased region" description="Basic and acidic residues" evidence="2">
    <location>
        <begin position="351"/>
        <end position="363"/>
    </location>
</feature>
<feature type="region of interest" description="Disordered" evidence="2">
    <location>
        <begin position="336"/>
        <end position="470"/>
    </location>
</feature>
<feature type="non-terminal residue" evidence="3">
    <location>
        <position position="1"/>
    </location>
</feature>
<keyword evidence="4" id="KW-1185">Reference proteome</keyword>
<feature type="coiled-coil region" evidence="1">
    <location>
        <begin position="165"/>
        <end position="207"/>
    </location>
</feature>
<evidence type="ECO:0000313" key="4">
    <source>
        <dbReference type="Proteomes" id="UP000253551"/>
    </source>
</evidence>
<proteinExistence type="predicted"/>
<feature type="compositionally biased region" description="Basic and acidic residues" evidence="2">
    <location>
        <begin position="78"/>
        <end position="105"/>
    </location>
</feature>
<feature type="compositionally biased region" description="Basic residues" evidence="2">
    <location>
        <begin position="254"/>
        <end position="269"/>
    </location>
</feature>
<dbReference type="Proteomes" id="UP000253551">
    <property type="component" value="Unassembled WGS sequence"/>
</dbReference>
<dbReference type="EMBL" id="PJQM01006168">
    <property type="protein sequence ID" value="RCH80126.1"/>
    <property type="molecule type" value="Genomic_DNA"/>
</dbReference>
<feature type="compositionally biased region" description="Low complexity" evidence="2">
    <location>
        <begin position="47"/>
        <end position="61"/>
    </location>
</feature>
<feature type="compositionally biased region" description="Basic and acidic residues" evidence="2">
    <location>
        <begin position="404"/>
        <end position="423"/>
    </location>
</feature>
<evidence type="ECO:0000256" key="2">
    <source>
        <dbReference type="SAM" id="MobiDB-lite"/>
    </source>
</evidence>
<comment type="caution">
    <text evidence="3">The sequence shown here is derived from an EMBL/GenBank/DDBJ whole genome shotgun (WGS) entry which is preliminary data.</text>
</comment>
<protein>
    <submittedName>
        <fullName evidence="3">Uncharacterized protein</fullName>
    </submittedName>
</protein>
<feature type="region of interest" description="Disordered" evidence="2">
    <location>
        <begin position="41"/>
        <end position="116"/>
    </location>
</feature>
<gene>
    <name evidence="3" type="ORF">CU098_003271</name>
</gene>
<dbReference type="OrthoDB" id="2426300at2759"/>
<name>A0A367IR62_RHIST</name>
<accession>A0A367IR62</accession>
<evidence type="ECO:0000313" key="3">
    <source>
        <dbReference type="EMBL" id="RCH80126.1"/>
    </source>
</evidence>
<evidence type="ECO:0000256" key="1">
    <source>
        <dbReference type="SAM" id="Coils"/>
    </source>
</evidence>
<keyword evidence="1" id="KW-0175">Coiled coil</keyword>
<dbReference type="AlphaFoldDB" id="A0A367IR62"/>